<dbReference type="Pfam" id="PF24886">
    <property type="entry name" value="DUF7740"/>
    <property type="match status" value="1"/>
</dbReference>
<dbReference type="AlphaFoldDB" id="A0AAD0V940"/>
<protein>
    <recommendedName>
        <fullName evidence="1">DUF7740 domain-containing protein</fullName>
    </recommendedName>
</protein>
<dbReference type="Proteomes" id="UP000006426">
    <property type="component" value="Plasmid pmppla107"/>
</dbReference>
<dbReference type="RefSeq" id="WP_114805134.1">
    <property type="nucleotide sequence ID" value="NZ_CP031226.1"/>
</dbReference>
<keyword evidence="2" id="KW-0614">Plasmid</keyword>
<dbReference type="EMBL" id="CP031226">
    <property type="protein sequence ID" value="AXH59750.1"/>
    <property type="molecule type" value="Genomic_DNA"/>
</dbReference>
<proteinExistence type="predicted"/>
<sequence length="107" mass="11867">MRFLDAILCISLASEIHGTDEAIRRTALSCAAKMTNQRDRRLIMEIANGKKPTLHVAVMLKELPDHILQMNPSPRRPMPFKTPGSLCMTDPDPSVSAISPLAAFLKR</sequence>
<geneLocation type="plasmid" evidence="3">
    <name>pmppla107</name>
</geneLocation>
<name>A0AAD0V940_PSEAV</name>
<gene>
    <name evidence="2" type="ORF">PLA107_031500</name>
</gene>
<reference evidence="2 3" key="1">
    <citation type="journal article" date="2011" name="PLoS Pathog.">
        <title>Dynamic evolution of pathogenicity revealed by sequencing and comparative genomics of 19 Pseudomonas syringae isolates.</title>
        <authorList>
            <person name="Baltrus D.A."/>
            <person name="Nishimura M.T."/>
            <person name="Romanchuk A."/>
            <person name="Chang J.H."/>
            <person name="Mukhtar M.S."/>
            <person name="Cherkis K."/>
            <person name="Roach J."/>
            <person name="Grant S.R."/>
            <person name="Jones C.D."/>
            <person name="Dangl J.L."/>
        </authorList>
    </citation>
    <scope>NUCLEOTIDE SEQUENCE [LARGE SCALE GENOMIC DNA]</scope>
    <source>
        <strain evidence="2 3">M301315</strain>
    </source>
</reference>
<organism evidence="2 3">
    <name type="scientific">Pseudomonas amygdali pv. lachrymans str. M301315</name>
    <dbReference type="NCBI Taxonomy" id="629260"/>
    <lineage>
        <taxon>Bacteria</taxon>
        <taxon>Pseudomonadati</taxon>
        <taxon>Pseudomonadota</taxon>
        <taxon>Gammaproteobacteria</taxon>
        <taxon>Pseudomonadales</taxon>
        <taxon>Pseudomonadaceae</taxon>
        <taxon>Pseudomonas</taxon>
        <taxon>Pseudomonas amygdali</taxon>
    </lineage>
</organism>
<feature type="domain" description="DUF7740" evidence="1">
    <location>
        <begin position="1"/>
        <end position="63"/>
    </location>
</feature>
<evidence type="ECO:0000313" key="3">
    <source>
        <dbReference type="Proteomes" id="UP000006426"/>
    </source>
</evidence>
<evidence type="ECO:0000259" key="1">
    <source>
        <dbReference type="Pfam" id="PF24886"/>
    </source>
</evidence>
<accession>A0AAD0V940</accession>
<evidence type="ECO:0000313" key="2">
    <source>
        <dbReference type="EMBL" id="AXH59750.1"/>
    </source>
</evidence>
<dbReference type="InterPro" id="IPR056642">
    <property type="entry name" value="DUF7740"/>
</dbReference>